<sequence>MGVVIEREEWALTPLVYPLLSAAGLAAVLLLPYFSAARTPAHAAGPSSSPFDVGAGPFLRFRRAFLVLFSLASVVEGIQSVFGEDEFVRCGLGRDQMAARLAATAAAALFPGAISGIISDKIGPRRACILYWVLQLAVSALKSFSALRCAWINNFILALATSVFSFCFETWLVVEHEKQDQKQDLLFDTFWMMAFFESVSLIGSQEITNVLVSNDNNGFLLPYAFAAIISIVGILYMRNASSTTQHASAIGSYQKSFFAHVLRDKRVLILVLAQASIHFAVSAFWFLWAPTIVADGRYAQLSVIYPCFLASRMLGSASFPWFYGATAPFRNEDSLTIAYVGAGLALYVVAYDYQEIGTLVILFCIFHACVGFIIPSLARLRTMYLPNELRGGMMSFSLSLANAAIFIFLLQGAHPQNIANSIILCLASCGLLVAGGCIHMLRRWRKHTRQNPRSL</sequence>
<keyword evidence="1" id="KW-1133">Transmembrane helix</keyword>
<name>A0ABC9B7U5_9POAL</name>
<protein>
    <recommendedName>
        <fullName evidence="4">Molybdate-anion transporter</fullName>
    </recommendedName>
</protein>
<evidence type="ECO:0000313" key="2">
    <source>
        <dbReference type="EMBL" id="CAL4996350.1"/>
    </source>
</evidence>
<organism evidence="2 3">
    <name type="scientific">Urochloa decumbens</name>
    <dbReference type="NCBI Taxonomy" id="240449"/>
    <lineage>
        <taxon>Eukaryota</taxon>
        <taxon>Viridiplantae</taxon>
        <taxon>Streptophyta</taxon>
        <taxon>Embryophyta</taxon>
        <taxon>Tracheophyta</taxon>
        <taxon>Spermatophyta</taxon>
        <taxon>Magnoliopsida</taxon>
        <taxon>Liliopsida</taxon>
        <taxon>Poales</taxon>
        <taxon>Poaceae</taxon>
        <taxon>PACMAD clade</taxon>
        <taxon>Panicoideae</taxon>
        <taxon>Panicodae</taxon>
        <taxon>Paniceae</taxon>
        <taxon>Melinidinae</taxon>
        <taxon>Urochloa</taxon>
    </lineage>
</organism>
<dbReference type="InterPro" id="IPR008509">
    <property type="entry name" value="MOT2/MFSD5"/>
</dbReference>
<feature type="transmembrane region" description="Helical" evidence="1">
    <location>
        <begin position="392"/>
        <end position="412"/>
    </location>
</feature>
<feature type="transmembrane region" description="Helical" evidence="1">
    <location>
        <begin position="64"/>
        <end position="82"/>
    </location>
</feature>
<dbReference type="PANTHER" id="PTHR23516:SF2">
    <property type="entry name" value="MOLYBDATE-ANION TRANSPORTER"/>
    <property type="match status" value="1"/>
</dbReference>
<feature type="transmembrane region" description="Helical" evidence="1">
    <location>
        <begin position="267"/>
        <end position="288"/>
    </location>
</feature>
<dbReference type="AlphaFoldDB" id="A0ABC9B7U5"/>
<evidence type="ECO:0000256" key="1">
    <source>
        <dbReference type="SAM" id="Phobius"/>
    </source>
</evidence>
<accession>A0ABC9B7U5</accession>
<dbReference type="Gene3D" id="1.20.1250.20">
    <property type="entry name" value="MFS general substrate transporter like domains"/>
    <property type="match status" value="1"/>
</dbReference>
<dbReference type="SUPFAM" id="SSF103473">
    <property type="entry name" value="MFS general substrate transporter"/>
    <property type="match status" value="1"/>
</dbReference>
<feature type="transmembrane region" description="Helical" evidence="1">
    <location>
        <begin position="97"/>
        <end position="117"/>
    </location>
</feature>
<evidence type="ECO:0000313" key="3">
    <source>
        <dbReference type="Proteomes" id="UP001497457"/>
    </source>
</evidence>
<dbReference type="Pfam" id="PF05631">
    <property type="entry name" value="MFS_5"/>
    <property type="match status" value="1"/>
</dbReference>
<proteinExistence type="predicted"/>
<feature type="transmembrane region" description="Helical" evidence="1">
    <location>
        <begin position="15"/>
        <end position="34"/>
    </location>
</feature>
<gene>
    <name evidence="2" type="ORF">URODEC1_LOCUS62857</name>
</gene>
<reference evidence="2 3" key="2">
    <citation type="submission" date="2024-10" db="EMBL/GenBank/DDBJ databases">
        <authorList>
            <person name="Ryan C."/>
        </authorList>
    </citation>
    <scope>NUCLEOTIDE SEQUENCE [LARGE SCALE GENOMIC DNA]</scope>
</reference>
<feature type="transmembrane region" description="Helical" evidence="1">
    <location>
        <begin position="335"/>
        <end position="353"/>
    </location>
</feature>
<feature type="transmembrane region" description="Helical" evidence="1">
    <location>
        <begin position="151"/>
        <end position="173"/>
    </location>
</feature>
<feature type="transmembrane region" description="Helical" evidence="1">
    <location>
        <begin position="418"/>
        <end position="441"/>
    </location>
</feature>
<reference evidence="3" key="1">
    <citation type="submission" date="2024-06" db="EMBL/GenBank/DDBJ databases">
        <authorList>
            <person name="Ryan C."/>
        </authorList>
    </citation>
    <scope>NUCLEOTIDE SEQUENCE [LARGE SCALE GENOMIC DNA]</scope>
</reference>
<keyword evidence="1" id="KW-0812">Transmembrane</keyword>
<feature type="transmembrane region" description="Helical" evidence="1">
    <location>
        <begin position="359"/>
        <end position="380"/>
    </location>
</feature>
<keyword evidence="1" id="KW-0472">Membrane</keyword>
<dbReference type="InterPro" id="IPR036259">
    <property type="entry name" value="MFS_trans_sf"/>
</dbReference>
<dbReference type="PANTHER" id="PTHR23516">
    <property type="entry name" value="SAM (S-ADENOSYL METHIONINE) TRANSPORTER"/>
    <property type="match status" value="1"/>
</dbReference>
<feature type="transmembrane region" description="Helical" evidence="1">
    <location>
        <begin position="303"/>
        <end position="323"/>
    </location>
</feature>
<dbReference type="EMBL" id="OZ075135">
    <property type="protein sequence ID" value="CAL4996350.1"/>
    <property type="molecule type" value="Genomic_DNA"/>
</dbReference>
<dbReference type="Proteomes" id="UP001497457">
    <property type="component" value="Chromosome 25rd"/>
</dbReference>
<keyword evidence="3" id="KW-1185">Reference proteome</keyword>
<evidence type="ECO:0008006" key="4">
    <source>
        <dbReference type="Google" id="ProtNLM"/>
    </source>
</evidence>
<feature type="transmembrane region" description="Helical" evidence="1">
    <location>
        <begin position="219"/>
        <end position="237"/>
    </location>
</feature>